<reference evidence="2" key="1">
    <citation type="submission" date="2020-02" db="EMBL/GenBank/DDBJ databases">
        <authorList>
            <person name="Meier V. D."/>
        </authorList>
    </citation>
    <scope>NUCLEOTIDE SEQUENCE</scope>
    <source>
        <strain evidence="2">AVDCRST_MAG66</strain>
    </source>
</reference>
<organism evidence="2">
    <name type="scientific">uncultured Pseudonocardia sp</name>
    <dbReference type="NCBI Taxonomy" id="211455"/>
    <lineage>
        <taxon>Bacteria</taxon>
        <taxon>Bacillati</taxon>
        <taxon>Actinomycetota</taxon>
        <taxon>Actinomycetes</taxon>
        <taxon>Pseudonocardiales</taxon>
        <taxon>Pseudonocardiaceae</taxon>
        <taxon>Pseudonocardia</taxon>
        <taxon>environmental samples</taxon>
    </lineage>
</organism>
<evidence type="ECO:0000256" key="1">
    <source>
        <dbReference type="SAM" id="MobiDB-lite"/>
    </source>
</evidence>
<feature type="region of interest" description="Disordered" evidence="1">
    <location>
        <begin position="134"/>
        <end position="164"/>
    </location>
</feature>
<feature type="non-terminal residue" evidence="2">
    <location>
        <position position="164"/>
    </location>
</feature>
<feature type="compositionally biased region" description="Basic and acidic residues" evidence="1">
    <location>
        <begin position="50"/>
        <end position="59"/>
    </location>
</feature>
<gene>
    <name evidence="2" type="ORF">AVDCRST_MAG66-2094</name>
</gene>
<name>A0A6J4PBX0_9PSEU</name>
<dbReference type="EMBL" id="CADCUS010000306">
    <property type="protein sequence ID" value="CAA9412078.1"/>
    <property type="molecule type" value="Genomic_DNA"/>
</dbReference>
<feature type="non-terminal residue" evidence="2">
    <location>
        <position position="1"/>
    </location>
</feature>
<protein>
    <submittedName>
        <fullName evidence="2">Uncharacterized protein</fullName>
    </submittedName>
</protein>
<feature type="region of interest" description="Disordered" evidence="1">
    <location>
        <begin position="1"/>
        <end position="108"/>
    </location>
</feature>
<proteinExistence type="predicted"/>
<dbReference type="AlphaFoldDB" id="A0A6J4PBX0"/>
<accession>A0A6J4PBX0</accession>
<evidence type="ECO:0000313" key="2">
    <source>
        <dbReference type="EMBL" id="CAA9412078.1"/>
    </source>
</evidence>
<feature type="compositionally biased region" description="Basic residues" evidence="1">
    <location>
        <begin position="73"/>
        <end position="108"/>
    </location>
</feature>
<feature type="compositionally biased region" description="Basic residues" evidence="1">
    <location>
        <begin position="136"/>
        <end position="154"/>
    </location>
</feature>
<sequence>GADRHRVGGAGPPLPLVELGRPHPVRVRRGRARPPRRAARAAHRGRPARRLLDRRRAARADGGGAVGREVRRSGRRRCHDRRVPGARRRPGARRPRPGRAARPARARAGRTRVLRPLPGAHPGVRAVLAGPGLRARAGRRVRRAPGRRGRRRTHLSAGRCRVPL</sequence>
<feature type="compositionally biased region" description="Basic residues" evidence="1">
    <location>
        <begin position="23"/>
        <end position="49"/>
    </location>
</feature>